<dbReference type="OrthoDB" id="25753at2"/>
<dbReference type="PROSITE" id="PS00194">
    <property type="entry name" value="THIOREDOXIN_1"/>
    <property type="match status" value="1"/>
</dbReference>
<proteinExistence type="predicted"/>
<dbReference type="InterPro" id="IPR013740">
    <property type="entry name" value="Redoxin"/>
</dbReference>
<dbReference type="AlphaFoldDB" id="S0EVA2"/>
<keyword evidence="4" id="KW-0413">Isomerase</keyword>
<dbReference type="CDD" id="cd02966">
    <property type="entry name" value="TlpA_like_family"/>
    <property type="match status" value="1"/>
</dbReference>
<dbReference type="InParanoid" id="S0EVA2"/>
<dbReference type="PATRIC" id="fig|1303518.3.peg.1566"/>
<evidence type="ECO:0000256" key="1">
    <source>
        <dbReference type="ARBA" id="ARBA00004196"/>
    </source>
</evidence>
<evidence type="ECO:0000313" key="4">
    <source>
        <dbReference type="EMBL" id="CCW35344.1"/>
    </source>
</evidence>
<organism evidence="4 5">
    <name type="scientific">Chthonomonas calidirosea (strain DSM 23976 / ICMP 18418 / T49)</name>
    <dbReference type="NCBI Taxonomy" id="1303518"/>
    <lineage>
        <taxon>Bacteria</taxon>
        <taxon>Bacillati</taxon>
        <taxon>Armatimonadota</taxon>
        <taxon>Chthonomonadia</taxon>
        <taxon>Chthonomonadales</taxon>
        <taxon>Chthonomonadaceae</taxon>
        <taxon>Chthonomonas</taxon>
    </lineage>
</organism>
<dbReference type="GO" id="GO:0017004">
    <property type="term" value="P:cytochrome complex assembly"/>
    <property type="evidence" value="ECO:0007669"/>
    <property type="project" value="UniProtKB-KW"/>
</dbReference>
<reference evidence="5" key="1">
    <citation type="submission" date="2013-03" db="EMBL/GenBank/DDBJ databases">
        <title>Genome sequence of Chthonomonas calidirosea, the first sequenced genome from the Armatimonadetes phylum (formally candidate division OP10).</title>
        <authorList>
            <person name="Lee K.C.Y."/>
            <person name="Morgan X.C."/>
            <person name="Dunfield P.F."/>
            <person name="Tamas I."/>
            <person name="Houghton K.M."/>
            <person name="Vyssotski M."/>
            <person name="Ryan J.L.J."/>
            <person name="Lagutin K."/>
            <person name="McDonald I.R."/>
            <person name="Stott M.B."/>
        </authorList>
    </citation>
    <scope>NUCLEOTIDE SEQUENCE [LARGE SCALE GENOMIC DNA]</scope>
    <source>
        <strain evidence="5">DSM 23976 / ICMP 18418 / T49</strain>
    </source>
</reference>
<dbReference type="eggNOG" id="COG0526">
    <property type="taxonomic scope" value="Bacteria"/>
</dbReference>
<dbReference type="GO" id="GO:0016853">
    <property type="term" value="F:isomerase activity"/>
    <property type="evidence" value="ECO:0007669"/>
    <property type="project" value="UniProtKB-KW"/>
</dbReference>
<dbReference type="InterPro" id="IPR017937">
    <property type="entry name" value="Thioredoxin_CS"/>
</dbReference>
<dbReference type="PROSITE" id="PS51352">
    <property type="entry name" value="THIOREDOXIN_2"/>
    <property type="match status" value="1"/>
</dbReference>
<dbReference type="InterPro" id="IPR050553">
    <property type="entry name" value="Thioredoxin_ResA/DsbE_sf"/>
</dbReference>
<dbReference type="PANTHER" id="PTHR42852:SF13">
    <property type="entry name" value="PROTEIN DIPZ"/>
    <property type="match status" value="1"/>
</dbReference>
<dbReference type="GO" id="GO:0030313">
    <property type="term" value="C:cell envelope"/>
    <property type="evidence" value="ECO:0007669"/>
    <property type="project" value="UniProtKB-SubCell"/>
</dbReference>
<dbReference type="SUPFAM" id="SSF52833">
    <property type="entry name" value="Thioredoxin-like"/>
    <property type="match status" value="1"/>
</dbReference>
<sequence length="500" mass="54824">MNTLWLRMWKPILLVSLGLVWVSDMRIPSSGGCPAGTCPYRCPGAKQYGCATPNSVVSCPDGTQIVMPSNCCSQQITNAARTNKAVSTLSAEAMNVLKDLQATYQKVMALKVFEKVQGTYQEVFTTSKIELLYRTPVYFVIKQEVTSAGLSELPYPKRLLWVCDGTSLYATRSDYPKVYLEKPLSKDEKTRFALTDIMDSEDLLVELLAGKLTSEQNIQKVLVAMGEWEQGAAPNPSAWRVSSLQVKPQSNTHLLTIEAQISGSPSYGTSTLSIWVKQLGQGLYQLMGYRVRVWNGSLVRTVNYESTLYWQASSLPLSLFHYAIPQGAIRKVLPAEASGGDVSTVLVYTLPQLMLLHVGQRPLPLAASQYPSGTALSWEKFQGKVVLLDFWAPWCAPCVAELPHLRALYTKYRRQGFVIIGDCLLGGVTETELKSFLQKYGVSWPISLDKGTAGGLAARFHVEAIPSNVLVGRDGRVLAVNVHGTALDKALSSALSDGRG</sequence>
<dbReference type="HOGENOM" id="CLU_544800_0_0_0"/>
<evidence type="ECO:0000259" key="3">
    <source>
        <dbReference type="PROSITE" id="PS51352"/>
    </source>
</evidence>
<dbReference type="Proteomes" id="UP000014227">
    <property type="component" value="Chromosome I"/>
</dbReference>
<protein>
    <submittedName>
        <fullName evidence="4">Thiol-disulfide isomerase and thioredoxins</fullName>
    </submittedName>
</protein>
<evidence type="ECO:0000256" key="2">
    <source>
        <dbReference type="ARBA" id="ARBA00022748"/>
    </source>
</evidence>
<feature type="domain" description="Thioredoxin" evidence="3">
    <location>
        <begin position="356"/>
        <end position="500"/>
    </location>
</feature>
<dbReference type="GO" id="GO:0016491">
    <property type="term" value="F:oxidoreductase activity"/>
    <property type="evidence" value="ECO:0007669"/>
    <property type="project" value="InterPro"/>
</dbReference>
<comment type="subcellular location">
    <subcellularLocation>
        <location evidence="1">Cell envelope</location>
    </subcellularLocation>
</comment>
<dbReference type="KEGG" id="ccz:CCALI_01528"/>
<name>S0EVA2_CHTCT</name>
<dbReference type="InterPro" id="IPR013766">
    <property type="entry name" value="Thioredoxin_domain"/>
</dbReference>
<dbReference type="Pfam" id="PF08534">
    <property type="entry name" value="Redoxin"/>
    <property type="match status" value="1"/>
</dbReference>
<dbReference type="STRING" id="454171.CP488_02570"/>
<dbReference type="Gene3D" id="3.40.30.10">
    <property type="entry name" value="Glutaredoxin"/>
    <property type="match status" value="1"/>
</dbReference>
<evidence type="ECO:0000313" key="5">
    <source>
        <dbReference type="Proteomes" id="UP000014227"/>
    </source>
</evidence>
<dbReference type="EMBL" id="HF951689">
    <property type="protein sequence ID" value="CCW35344.1"/>
    <property type="molecule type" value="Genomic_DNA"/>
</dbReference>
<gene>
    <name evidence="4" type="ORF">CCALI_01528</name>
</gene>
<keyword evidence="5" id="KW-1185">Reference proteome</keyword>
<dbReference type="PANTHER" id="PTHR42852">
    <property type="entry name" value="THIOL:DISULFIDE INTERCHANGE PROTEIN DSBE"/>
    <property type="match status" value="1"/>
</dbReference>
<accession>S0EVA2</accession>
<dbReference type="InterPro" id="IPR036249">
    <property type="entry name" value="Thioredoxin-like_sf"/>
</dbReference>
<keyword evidence="2" id="KW-0201">Cytochrome c-type biogenesis</keyword>